<feature type="chain" id="PRO_5040348784" evidence="1">
    <location>
        <begin position="34"/>
        <end position="220"/>
    </location>
</feature>
<name>A0A9P6QRX8_9FUNG</name>
<proteinExistence type="predicted"/>
<dbReference type="AlphaFoldDB" id="A0A9P6QRX8"/>
<dbReference type="OrthoDB" id="2396497at2759"/>
<protein>
    <submittedName>
        <fullName evidence="2">Uncharacterized protein</fullName>
    </submittedName>
</protein>
<organism evidence="2 3">
    <name type="scientific">Linnemannia gamsii</name>
    <dbReference type="NCBI Taxonomy" id="64522"/>
    <lineage>
        <taxon>Eukaryota</taxon>
        <taxon>Fungi</taxon>
        <taxon>Fungi incertae sedis</taxon>
        <taxon>Mucoromycota</taxon>
        <taxon>Mortierellomycotina</taxon>
        <taxon>Mortierellomycetes</taxon>
        <taxon>Mortierellales</taxon>
        <taxon>Mortierellaceae</taxon>
        <taxon>Linnemannia</taxon>
    </lineage>
</organism>
<keyword evidence="3" id="KW-1185">Reference proteome</keyword>
<evidence type="ECO:0000313" key="2">
    <source>
        <dbReference type="EMBL" id="KAG0297141.1"/>
    </source>
</evidence>
<comment type="caution">
    <text evidence="2">The sequence shown here is derived from an EMBL/GenBank/DDBJ whole genome shotgun (WGS) entry which is preliminary data.</text>
</comment>
<evidence type="ECO:0000256" key="1">
    <source>
        <dbReference type="SAM" id="SignalP"/>
    </source>
</evidence>
<keyword evidence="1" id="KW-0732">Signal</keyword>
<reference evidence="2" key="1">
    <citation type="journal article" date="2020" name="Fungal Divers.">
        <title>Resolving the Mortierellaceae phylogeny through synthesis of multi-gene phylogenetics and phylogenomics.</title>
        <authorList>
            <person name="Vandepol N."/>
            <person name="Liber J."/>
            <person name="Desiro A."/>
            <person name="Na H."/>
            <person name="Kennedy M."/>
            <person name="Barry K."/>
            <person name="Grigoriev I.V."/>
            <person name="Miller A.N."/>
            <person name="O'Donnell K."/>
            <person name="Stajich J.E."/>
            <person name="Bonito G."/>
        </authorList>
    </citation>
    <scope>NUCLEOTIDE SEQUENCE</scope>
    <source>
        <strain evidence="2">NVP60</strain>
    </source>
</reference>
<evidence type="ECO:0000313" key="3">
    <source>
        <dbReference type="Proteomes" id="UP000823405"/>
    </source>
</evidence>
<feature type="signal peptide" evidence="1">
    <location>
        <begin position="1"/>
        <end position="33"/>
    </location>
</feature>
<dbReference type="Proteomes" id="UP000823405">
    <property type="component" value="Unassembled WGS sequence"/>
</dbReference>
<accession>A0A9P6QRX8</accession>
<gene>
    <name evidence="2" type="ORF">BGZ97_004348</name>
</gene>
<dbReference type="EMBL" id="JAAAIN010002080">
    <property type="protein sequence ID" value="KAG0297141.1"/>
    <property type="molecule type" value="Genomic_DNA"/>
</dbReference>
<sequence length="220" mass="25264">MAPLHSRSSSQFGLRSLLALLVLAAIQLTCVAGAAVLDSYGNEMQENEPYYICTAWLRESNKQWEFYGVDSKMELEGLSGVGYPQFSSTNHNQFRLWFCNTWDYTHENGWECMDRAGTMFENKEYSIGKRHRSGFAENWVTKKGESRVYWTKTRGTGFTLHKFATPKGSRNWYRLSVTGNDEILGSLGNNYFWHAKHSASKSTLVFRFGQTPLNCDEKFL</sequence>